<dbReference type="RefSeq" id="WP_022627460.1">
    <property type="nucleotide sequence ID" value="NZ_ATAE01000009.1"/>
</dbReference>
<sequence>MKLKTFFVTCVFSIMVAGCMQAGETPEDALPTQPDSVLSQAALNEETIAIAYSANETINVSTVQKQGELVSIRRITIR</sequence>
<evidence type="ECO:0000313" key="2">
    <source>
        <dbReference type="EMBL" id="ERN54044.1"/>
    </source>
</evidence>
<keyword evidence="1" id="KW-0732">Signal</keyword>
<dbReference type="Proteomes" id="UP000017170">
    <property type="component" value="Unassembled WGS sequence"/>
</dbReference>
<keyword evidence="3" id="KW-1185">Reference proteome</keyword>
<comment type="caution">
    <text evidence="2">The sequence shown here is derived from an EMBL/GenBank/DDBJ whole genome shotgun (WGS) entry which is preliminary data.</text>
</comment>
<accession>U6SQQ0</accession>
<feature type="chain" id="PRO_5004680665" evidence="1">
    <location>
        <begin position="23"/>
        <end position="78"/>
    </location>
</feature>
<dbReference type="PATRIC" id="fig|1188261.3.peg.1139"/>
<dbReference type="EMBL" id="ATAE01000009">
    <property type="protein sequence ID" value="ERN54044.1"/>
    <property type="molecule type" value="Genomic_DNA"/>
</dbReference>
<reference evidence="2 3" key="1">
    <citation type="journal article" date="2013" name="Genome Announc.">
        <title>Genome Sequence of the Extreme Obligate Alkaliphile Bacillus marmarensis Strain DSM 21297.</title>
        <authorList>
            <person name="Wernick D.G."/>
            <person name="Choi K.Y."/>
            <person name="Tat C.A."/>
            <person name="Lafontaine Rivera J.G."/>
            <person name="Liao J.C."/>
        </authorList>
    </citation>
    <scope>NUCLEOTIDE SEQUENCE [LARGE SCALE GENOMIC DNA]</scope>
    <source>
        <strain evidence="2 3">DSM 21297</strain>
    </source>
</reference>
<evidence type="ECO:0000256" key="1">
    <source>
        <dbReference type="SAM" id="SignalP"/>
    </source>
</evidence>
<dbReference type="AlphaFoldDB" id="U6SQQ0"/>
<name>U6SQQ0_9BACI</name>
<feature type="signal peptide" evidence="1">
    <location>
        <begin position="1"/>
        <end position="22"/>
    </location>
</feature>
<dbReference type="PROSITE" id="PS51257">
    <property type="entry name" value="PROKAR_LIPOPROTEIN"/>
    <property type="match status" value="1"/>
</dbReference>
<proteinExistence type="predicted"/>
<protein>
    <submittedName>
        <fullName evidence="2">Uncharacterized protein</fullName>
    </submittedName>
</protein>
<organism evidence="2 3">
    <name type="scientific">Alkalihalophilus marmarensis DSM 21297</name>
    <dbReference type="NCBI Taxonomy" id="1188261"/>
    <lineage>
        <taxon>Bacteria</taxon>
        <taxon>Bacillati</taxon>
        <taxon>Bacillota</taxon>
        <taxon>Bacilli</taxon>
        <taxon>Bacillales</taxon>
        <taxon>Bacillaceae</taxon>
        <taxon>Alkalihalophilus</taxon>
    </lineage>
</organism>
<evidence type="ECO:0000313" key="3">
    <source>
        <dbReference type="Proteomes" id="UP000017170"/>
    </source>
</evidence>
<gene>
    <name evidence="2" type="ORF">A33I_08725</name>
</gene>